<evidence type="ECO:0000256" key="8">
    <source>
        <dbReference type="ARBA" id="ARBA00022989"/>
    </source>
</evidence>
<evidence type="ECO:0000256" key="1">
    <source>
        <dbReference type="ARBA" id="ARBA00004477"/>
    </source>
</evidence>
<feature type="transmembrane region" description="Helical" evidence="10">
    <location>
        <begin position="747"/>
        <end position="768"/>
    </location>
</feature>
<dbReference type="OrthoDB" id="348976at2759"/>
<feature type="domain" description="GPI inositol-deacylase PGAP1-like alpha/beta" evidence="11">
    <location>
        <begin position="87"/>
        <end position="303"/>
    </location>
</feature>
<dbReference type="GO" id="GO:0050185">
    <property type="term" value="F:phosphatidylinositol deacylase activity"/>
    <property type="evidence" value="ECO:0007669"/>
    <property type="project" value="TreeGrafter"/>
</dbReference>
<dbReference type="GO" id="GO:0006888">
    <property type="term" value="P:endoplasmic reticulum to Golgi vesicle-mediated transport"/>
    <property type="evidence" value="ECO:0007669"/>
    <property type="project" value="TreeGrafter"/>
</dbReference>
<feature type="transmembrane region" description="Helical" evidence="10">
    <location>
        <begin position="707"/>
        <end position="726"/>
    </location>
</feature>
<name>A0A5E4MAT5_9HEMI</name>
<dbReference type="GO" id="GO:0005789">
    <property type="term" value="C:endoplasmic reticulum membrane"/>
    <property type="evidence" value="ECO:0007669"/>
    <property type="project" value="UniProtKB-SubCell"/>
</dbReference>
<comment type="subcellular location">
    <subcellularLocation>
        <location evidence="1">Endoplasmic reticulum membrane</location>
        <topology evidence="1">Multi-pass membrane protein</topology>
    </subcellularLocation>
</comment>
<accession>A0A5E4MAT5</accession>
<reference evidence="12 13" key="1">
    <citation type="submission" date="2019-08" db="EMBL/GenBank/DDBJ databases">
        <authorList>
            <person name="Alioto T."/>
            <person name="Alioto T."/>
            <person name="Gomez Garrido J."/>
        </authorList>
    </citation>
    <scope>NUCLEOTIDE SEQUENCE [LARGE SCALE GENOMIC DNA]</scope>
</reference>
<sequence length="960" mass="110916">MMNLFKYLLKMKTPGPVGYISVIILLTFTMGVFKQFSQKTANNCEMTFMFEYPHFVEISVPMNRGKYNLYAYTEGQTMEKIKSMKFYGTPVVFIPGHSGSYRQVRSIASVNIRKMYHIQSNIKFDFFTVDLNEEYSAVFGGVLLQQTEFVSQCIDTIMKTYDNDYKPTSIILIGHSMGGIIAKGLFINPTFDTSLVELIITLATPHRPLFLADHYMDSYYDKVENIWGNGLDKPRSLFLSNISLLSIGGGHRDLMVWPCMTYTPHADINALSLAIPGVWTSMDHQCILWCKSLVKTIVRVLFDSAESDSDDSVHEWRKKVSSYHFDKRSNGKWFHSNLHPNSVKLKEPHIIEWNETYKVQRSIFLESGSTMPIAIHMPLLNKSFNYEMTAEAINIEYHDWVFSCKPDNHLKKYCLYGANWSSNSTISMSKYLKRRHVTIQLSKVLRLGHSNLVFKIKNTKKPTGLNIDLYKVGDRTNQLSWRFWYGIFDRKLLWEIDIFETIQYKTILHGWLDSMCLNCVYRVYMVPLKCLKKKHHAVSKFVIPWTQGVLHGLSSDDSIEPLRISMENLPSSNITVDPYLQFILDPMCKYRIELELSIMDTVGTIGLKYGLTFPSYIGIIILLVLSHQFTELANSVSDTNNDCSIYHNSLPSIFKTLKILIISNCFMTVIQYLWPDMNKPIGGIDWLGHPLKTMIFSSLLYNITNSFMYFGTLGLWIMMLFWGKAINELLIRFIMKAMKKNATVSDWILYGFGKLPIAVPIIAILMSYHTCGTVGLIISAFFYYFLLCTMVQDRIEELIYYPLMCVKEYFMGGQRPVLNLSLTTIHLHFSLFLLWLLICGCHLPCSIEWARNYHQSKYLDPDPSWISSVILNICAGILWQMDIPKRNVKFYRELSDVCISTSVILFVFGQTALFRIAPILTSVFVLITVNQCFCSWWIRFRSQNNDEVNDTNNVRSQQCN</sequence>
<keyword evidence="4 10" id="KW-0812">Transmembrane</keyword>
<dbReference type="Gene3D" id="3.40.50.1820">
    <property type="entry name" value="alpha/beta hydrolase"/>
    <property type="match status" value="1"/>
</dbReference>
<dbReference type="InterPro" id="IPR012908">
    <property type="entry name" value="PGAP1-ab_dom-like"/>
</dbReference>
<feature type="transmembrane region" description="Helical" evidence="10">
    <location>
        <begin position="16"/>
        <end position="33"/>
    </location>
</feature>
<evidence type="ECO:0000256" key="7">
    <source>
        <dbReference type="ARBA" id="ARBA00022927"/>
    </source>
</evidence>
<dbReference type="Proteomes" id="UP000325440">
    <property type="component" value="Unassembled WGS sequence"/>
</dbReference>
<feature type="transmembrane region" description="Helical" evidence="10">
    <location>
        <begin position="817"/>
        <end position="838"/>
    </location>
</feature>
<dbReference type="GO" id="GO:0006505">
    <property type="term" value="P:GPI anchor metabolic process"/>
    <property type="evidence" value="ECO:0007669"/>
    <property type="project" value="TreeGrafter"/>
</dbReference>
<evidence type="ECO:0000256" key="6">
    <source>
        <dbReference type="ARBA" id="ARBA00022824"/>
    </source>
</evidence>
<dbReference type="AlphaFoldDB" id="A0A5E4MAT5"/>
<keyword evidence="9 10" id="KW-0472">Membrane</keyword>
<dbReference type="GO" id="GO:0015031">
    <property type="term" value="P:protein transport"/>
    <property type="evidence" value="ECO:0007669"/>
    <property type="project" value="UniProtKB-KW"/>
</dbReference>
<dbReference type="PANTHER" id="PTHR15495:SF7">
    <property type="entry name" value="GPI INOSITOL-DEACYLASE"/>
    <property type="match status" value="1"/>
</dbReference>
<dbReference type="EMBL" id="CABPRJ010000481">
    <property type="protein sequence ID" value="VVC28521.1"/>
    <property type="molecule type" value="Genomic_DNA"/>
</dbReference>
<organism evidence="12 13">
    <name type="scientific">Cinara cedri</name>
    <dbReference type="NCBI Taxonomy" id="506608"/>
    <lineage>
        <taxon>Eukaryota</taxon>
        <taxon>Metazoa</taxon>
        <taxon>Ecdysozoa</taxon>
        <taxon>Arthropoda</taxon>
        <taxon>Hexapoda</taxon>
        <taxon>Insecta</taxon>
        <taxon>Pterygota</taxon>
        <taxon>Neoptera</taxon>
        <taxon>Paraneoptera</taxon>
        <taxon>Hemiptera</taxon>
        <taxon>Sternorrhyncha</taxon>
        <taxon>Aphidomorpha</taxon>
        <taxon>Aphidoidea</taxon>
        <taxon>Aphididae</taxon>
        <taxon>Lachninae</taxon>
        <taxon>Cinara</taxon>
    </lineage>
</organism>
<dbReference type="Pfam" id="PF07819">
    <property type="entry name" value="PGAP1"/>
    <property type="match status" value="1"/>
</dbReference>
<evidence type="ECO:0000256" key="4">
    <source>
        <dbReference type="ARBA" id="ARBA00022692"/>
    </source>
</evidence>
<evidence type="ECO:0000256" key="9">
    <source>
        <dbReference type="ARBA" id="ARBA00023136"/>
    </source>
</evidence>
<dbReference type="PANTHER" id="PTHR15495">
    <property type="entry name" value="NEGATIVE REGULATOR OF VESICLE FORMATION-RELATED"/>
    <property type="match status" value="1"/>
</dbReference>
<comment type="similarity">
    <text evidence="2 10">Belongs to the GPI inositol-deacylase family.</text>
</comment>
<gene>
    <name evidence="12" type="ORF">CINCED_3A001485</name>
</gene>
<dbReference type="Pfam" id="PF24660">
    <property type="entry name" value="PGAP1_3rd"/>
    <property type="match status" value="1"/>
</dbReference>
<comment type="function">
    <text evidence="10">Involved in inositol deacylation of GPI-anchored proteins which plays important roles in the quality control and ER-associated degradation of GPI-anchored proteins.</text>
</comment>
<evidence type="ECO:0000256" key="3">
    <source>
        <dbReference type="ARBA" id="ARBA00022448"/>
    </source>
</evidence>
<evidence type="ECO:0000313" key="12">
    <source>
        <dbReference type="EMBL" id="VVC28521.1"/>
    </source>
</evidence>
<proteinExistence type="inferred from homology"/>
<dbReference type="InterPro" id="IPR039529">
    <property type="entry name" value="PGAP1/BST1"/>
</dbReference>
<evidence type="ECO:0000256" key="2">
    <source>
        <dbReference type="ARBA" id="ARBA00006931"/>
    </source>
</evidence>
<evidence type="ECO:0000313" key="13">
    <source>
        <dbReference type="Proteomes" id="UP000325440"/>
    </source>
</evidence>
<keyword evidence="5 10" id="KW-0378">Hydrolase</keyword>
<keyword evidence="13" id="KW-1185">Reference proteome</keyword>
<evidence type="ECO:0000256" key="5">
    <source>
        <dbReference type="ARBA" id="ARBA00022801"/>
    </source>
</evidence>
<dbReference type="EC" id="3.1.-.-" evidence="10"/>
<protein>
    <recommendedName>
        <fullName evidence="10">GPI inositol-deacylase</fullName>
        <ecNumber evidence="10">3.1.-.-</ecNumber>
    </recommendedName>
</protein>
<keyword evidence="6 10" id="KW-0256">Endoplasmic reticulum</keyword>
<feature type="transmembrane region" description="Helical" evidence="10">
    <location>
        <begin position="919"/>
        <end position="938"/>
    </location>
</feature>
<keyword evidence="3 10" id="KW-0813">Transport</keyword>
<dbReference type="SUPFAM" id="SSF53474">
    <property type="entry name" value="alpha/beta-Hydrolases"/>
    <property type="match status" value="1"/>
</dbReference>
<evidence type="ECO:0000259" key="11">
    <source>
        <dbReference type="Pfam" id="PF07819"/>
    </source>
</evidence>
<evidence type="ECO:0000256" key="10">
    <source>
        <dbReference type="RuleBase" id="RU365011"/>
    </source>
</evidence>
<feature type="transmembrane region" description="Helical" evidence="10">
    <location>
        <begin position="774"/>
        <end position="791"/>
    </location>
</feature>
<keyword evidence="8 10" id="KW-1133">Transmembrane helix</keyword>
<dbReference type="InterPro" id="IPR029058">
    <property type="entry name" value="AB_hydrolase_fold"/>
</dbReference>
<keyword evidence="7 10" id="KW-0653">Protein transport</keyword>